<dbReference type="Gene3D" id="3.30.540.10">
    <property type="entry name" value="Fructose-1,6-Bisphosphatase, subunit A, domain 1"/>
    <property type="match status" value="1"/>
</dbReference>
<evidence type="ECO:0000313" key="2">
    <source>
        <dbReference type="EMBL" id="OGE32832.1"/>
    </source>
</evidence>
<dbReference type="STRING" id="1797768.A3C59_04385"/>
<feature type="binding site" evidence="1">
    <location>
        <position position="101"/>
    </location>
    <ligand>
        <name>Mg(2+)</name>
        <dbReference type="ChEBI" id="CHEBI:18420"/>
        <label>1</label>
        <note>catalytic</note>
    </ligand>
</feature>
<dbReference type="Pfam" id="PF00459">
    <property type="entry name" value="Inositol_P"/>
    <property type="match status" value="1"/>
</dbReference>
<feature type="binding site" evidence="1">
    <location>
        <position position="83"/>
    </location>
    <ligand>
        <name>Mg(2+)</name>
        <dbReference type="ChEBI" id="CHEBI:18420"/>
        <label>1</label>
        <note>catalytic</note>
    </ligand>
</feature>
<comment type="caution">
    <text evidence="2">The sequence shown here is derived from an EMBL/GenBank/DDBJ whole genome shotgun (WGS) entry which is preliminary data.</text>
</comment>
<accession>A0A1F5JW24</accession>
<evidence type="ECO:0008006" key="4">
    <source>
        <dbReference type="Google" id="ProtNLM"/>
    </source>
</evidence>
<dbReference type="GO" id="GO:0046872">
    <property type="term" value="F:metal ion binding"/>
    <property type="evidence" value="ECO:0007669"/>
    <property type="project" value="UniProtKB-KW"/>
</dbReference>
<organism evidence="2 3">
    <name type="scientific">Candidatus Daviesbacteria bacterium RIFCSPHIGHO2_02_FULL_36_13</name>
    <dbReference type="NCBI Taxonomy" id="1797768"/>
    <lineage>
        <taxon>Bacteria</taxon>
        <taxon>Candidatus Daviesiibacteriota</taxon>
    </lineage>
</organism>
<keyword evidence="1" id="KW-0460">Magnesium</keyword>
<protein>
    <recommendedName>
        <fullName evidence="4">Inositol monophosphatase</fullName>
    </recommendedName>
</protein>
<evidence type="ECO:0000256" key="1">
    <source>
        <dbReference type="PIRSR" id="PIRSR600760-2"/>
    </source>
</evidence>
<dbReference type="GO" id="GO:0006020">
    <property type="term" value="P:inositol metabolic process"/>
    <property type="evidence" value="ECO:0007669"/>
    <property type="project" value="TreeGrafter"/>
</dbReference>
<dbReference type="PANTHER" id="PTHR20854">
    <property type="entry name" value="INOSITOL MONOPHOSPHATASE"/>
    <property type="match status" value="1"/>
</dbReference>
<gene>
    <name evidence="2" type="ORF">A3C59_04385</name>
</gene>
<dbReference type="GO" id="GO:0007165">
    <property type="term" value="P:signal transduction"/>
    <property type="evidence" value="ECO:0007669"/>
    <property type="project" value="TreeGrafter"/>
</dbReference>
<proteinExistence type="predicted"/>
<name>A0A1F5JW24_9BACT</name>
<reference evidence="2 3" key="1">
    <citation type="journal article" date="2016" name="Nat. Commun.">
        <title>Thousands of microbial genomes shed light on interconnected biogeochemical processes in an aquifer system.</title>
        <authorList>
            <person name="Anantharaman K."/>
            <person name="Brown C.T."/>
            <person name="Hug L.A."/>
            <person name="Sharon I."/>
            <person name="Castelle C.J."/>
            <person name="Probst A.J."/>
            <person name="Thomas B.C."/>
            <person name="Singh A."/>
            <person name="Wilkins M.J."/>
            <person name="Karaoz U."/>
            <person name="Brodie E.L."/>
            <person name="Williams K.H."/>
            <person name="Hubbard S.S."/>
            <person name="Banfield J.F."/>
        </authorList>
    </citation>
    <scope>NUCLEOTIDE SEQUENCE [LARGE SCALE GENOMIC DNA]</scope>
</reference>
<dbReference type="PANTHER" id="PTHR20854:SF4">
    <property type="entry name" value="INOSITOL-1-MONOPHOSPHATASE-RELATED"/>
    <property type="match status" value="1"/>
</dbReference>
<feature type="binding site" evidence="1">
    <location>
        <position position="240"/>
    </location>
    <ligand>
        <name>Mg(2+)</name>
        <dbReference type="ChEBI" id="CHEBI:18420"/>
        <label>1</label>
        <note>catalytic</note>
    </ligand>
</feature>
<feature type="binding site" evidence="1">
    <location>
        <position position="104"/>
    </location>
    <ligand>
        <name>Mg(2+)</name>
        <dbReference type="ChEBI" id="CHEBI:18420"/>
        <label>1</label>
        <note>catalytic</note>
    </ligand>
</feature>
<dbReference type="SUPFAM" id="SSF56655">
    <property type="entry name" value="Carbohydrate phosphatase"/>
    <property type="match status" value="1"/>
</dbReference>
<dbReference type="Proteomes" id="UP000176902">
    <property type="component" value="Unassembled WGS sequence"/>
</dbReference>
<feature type="binding site" evidence="1">
    <location>
        <position position="103"/>
    </location>
    <ligand>
        <name>Mg(2+)</name>
        <dbReference type="ChEBI" id="CHEBI:18420"/>
        <label>1</label>
        <note>catalytic</note>
    </ligand>
</feature>
<sequence>MNLNEFSKNKNEVLKVMFKASEMAWQKAIKPRMKKIREDSVDKSSIKGGGTDFFTEADTESERVVKEELIKRFGKDVFRIFGEEENGYIGNLESDITIRIDPIDGTEAFKFGKPNWSILIGVYSGRDDQEKQLLATIYYPEYYNEMLYFLEGSGIFLQNMSTGEKQEITNIEDQDSLENIIVAYWKNSNLQKRGRIDEILDELEKNGARVRSISPTEVKEALITHGKRAMIMDGDYNQVDFISYSLLIKLGYKVYDWNGSEYNINDPGLTDKKLVIIPPGKAGKQILEIVNQNK</sequence>
<dbReference type="AlphaFoldDB" id="A0A1F5JW24"/>
<dbReference type="Gene3D" id="3.40.190.80">
    <property type="match status" value="1"/>
</dbReference>
<dbReference type="GO" id="GO:0008934">
    <property type="term" value="F:inositol monophosphate 1-phosphatase activity"/>
    <property type="evidence" value="ECO:0007669"/>
    <property type="project" value="TreeGrafter"/>
</dbReference>
<comment type="cofactor">
    <cofactor evidence="1">
        <name>Mg(2+)</name>
        <dbReference type="ChEBI" id="CHEBI:18420"/>
    </cofactor>
</comment>
<evidence type="ECO:0000313" key="3">
    <source>
        <dbReference type="Proteomes" id="UP000176902"/>
    </source>
</evidence>
<dbReference type="EMBL" id="MFCV01000020">
    <property type="protein sequence ID" value="OGE32832.1"/>
    <property type="molecule type" value="Genomic_DNA"/>
</dbReference>
<keyword evidence="1" id="KW-0479">Metal-binding</keyword>
<dbReference type="InterPro" id="IPR000760">
    <property type="entry name" value="Inositol_monophosphatase-like"/>
</dbReference>